<dbReference type="PANTHER" id="PTHR35093">
    <property type="entry name" value="OUTER MEMBRANE PROTEIN NMB0088-RELATED"/>
    <property type="match status" value="1"/>
</dbReference>
<reference evidence="9 10" key="1">
    <citation type="submission" date="2020-10" db="EMBL/GenBank/DDBJ databases">
        <title>The draft genomes of Cyclamen pathogen Pseudomonas sp.</title>
        <authorList>
            <person name="Fujikawa T."/>
            <person name="Sawada H."/>
        </authorList>
    </citation>
    <scope>NUCLEOTIDE SEQUENCE [LARGE SCALE GENOMIC DNA]</scope>
    <source>
        <strain evidence="9 10">MAFF 301449</strain>
    </source>
</reference>
<name>A0ABR9SPV3_9PSED</name>
<evidence type="ECO:0000313" key="10">
    <source>
        <dbReference type="Proteomes" id="UP000613075"/>
    </source>
</evidence>
<evidence type="ECO:0000256" key="4">
    <source>
        <dbReference type="ARBA" id="ARBA00022692"/>
    </source>
</evidence>
<evidence type="ECO:0000256" key="6">
    <source>
        <dbReference type="ARBA" id="ARBA00023136"/>
    </source>
</evidence>
<protein>
    <submittedName>
        <fullName evidence="9">Outer membrane protein transport protein</fullName>
    </submittedName>
</protein>
<keyword evidence="5 8" id="KW-0732">Signal</keyword>
<evidence type="ECO:0000256" key="2">
    <source>
        <dbReference type="ARBA" id="ARBA00008163"/>
    </source>
</evidence>
<organism evidence="9 10">
    <name type="scientific">Pseudomonas cyclaminis</name>
    <dbReference type="NCBI Taxonomy" id="2781239"/>
    <lineage>
        <taxon>Bacteria</taxon>
        <taxon>Pseudomonadati</taxon>
        <taxon>Pseudomonadota</taxon>
        <taxon>Gammaproteobacteria</taxon>
        <taxon>Pseudomonadales</taxon>
        <taxon>Pseudomonadaceae</taxon>
        <taxon>Pseudomonas</taxon>
    </lineage>
</organism>
<dbReference type="Proteomes" id="UP000613075">
    <property type="component" value="Unassembled WGS sequence"/>
</dbReference>
<evidence type="ECO:0000256" key="3">
    <source>
        <dbReference type="ARBA" id="ARBA00022452"/>
    </source>
</evidence>
<proteinExistence type="inferred from homology"/>
<dbReference type="RefSeq" id="WP_193901633.1">
    <property type="nucleotide sequence ID" value="NZ_JADDUM010000049.1"/>
</dbReference>
<comment type="subcellular location">
    <subcellularLocation>
        <location evidence="1">Cell outer membrane</location>
        <topology evidence="1">Multi-pass membrane protein</topology>
    </subcellularLocation>
</comment>
<dbReference type="EMBL" id="JADDUM010000049">
    <property type="protein sequence ID" value="MBE8590935.1"/>
    <property type="molecule type" value="Genomic_DNA"/>
</dbReference>
<feature type="chain" id="PRO_5047446127" evidence="8">
    <location>
        <begin position="27"/>
        <end position="427"/>
    </location>
</feature>
<accession>A0ABR9SPV3</accession>
<evidence type="ECO:0000256" key="8">
    <source>
        <dbReference type="SAM" id="SignalP"/>
    </source>
</evidence>
<keyword evidence="6" id="KW-0472">Membrane</keyword>
<dbReference type="SUPFAM" id="SSF56935">
    <property type="entry name" value="Porins"/>
    <property type="match status" value="1"/>
</dbReference>
<evidence type="ECO:0000313" key="9">
    <source>
        <dbReference type="EMBL" id="MBE8590935.1"/>
    </source>
</evidence>
<dbReference type="Pfam" id="PF03349">
    <property type="entry name" value="Toluene_X"/>
    <property type="match status" value="1"/>
</dbReference>
<keyword evidence="4" id="KW-0812">Transmembrane</keyword>
<comment type="similarity">
    <text evidence="2">Belongs to the OmpP1/FadL family.</text>
</comment>
<dbReference type="InterPro" id="IPR005017">
    <property type="entry name" value="OMPP1/FadL/TodX"/>
</dbReference>
<feature type="signal peptide" evidence="8">
    <location>
        <begin position="1"/>
        <end position="26"/>
    </location>
</feature>
<evidence type="ECO:0000256" key="5">
    <source>
        <dbReference type="ARBA" id="ARBA00022729"/>
    </source>
</evidence>
<comment type="caution">
    <text evidence="9">The sequence shown here is derived from an EMBL/GenBank/DDBJ whole genome shotgun (WGS) entry which is preliminary data.</text>
</comment>
<evidence type="ECO:0000256" key="1">
    <source>
        <dbReference type="ARBA" id="ARBA00004571"/>
    </source>
</evidence>
<evidence type="ECO:0000256" key="7">
    <source>
        <dbReference type="ARBA" id="ARBA00023237"/>
    </source>
</evidence>
<sequence>MPRFKKNFSNYAALFFTLGISTGISAGGLTINEQSASSAGTAYAGRSSSAMDASTIFGNPAGLTKLKQAEVSGGFAVVDVKTDISDAKSSVNGTNKGNSVPLATVPFGYISTPINENFSVGLGVYVPNGVINDTESTYQGRYHGSYSSVKVITVQPTIAYRINDRISIGGGPTINRFSAKLDSELATGALNSGKDTQLNIKVDDSAIGYNIGLLVDLDDSTTWGVTYRSKVDYHMKGHTTVSDSPGFLDQNGKYDAKIDITLPESLDTSITHHFNDRWTGYVGANWTRWSRLKKIETVNSGVSALGQLAGLNDLVEPLNWRDTWSAALGAAYQLNPEWVLRAGYAYDPSPIDNASRSVRVSTGNRQSVTLGAGYSPRSDLTIDVAYGYVWESTAPVNLANTTGVQPAYSAKFDNSANGLVTQVSYRF</sequence>
<keyword evidence="7" id="KW-0998">Cell outer membrane</keyword>
<dbReference type="PANTHER" id="PTHR35093:SF8">
    <property type="entry name" value="OUTER MEMBRANE PROTEIN NMB0088-RELATED"/>
    <property type="match status" value="1"/>
</dbReference>
<dbReference type="Gene3D" id="2.40.160.60">
    <property type="entry name" value="Outer membrane protein transport protein (OMPP1/FadL/TodX)"/>
    <property type="match status" value="1"/>
</dbReference>
<keyword evidence="3" id="KW-1134">Transmembrane beta strand</keyword>
<keyword evidence="10" id="KW-1185">Reference proteome</keyword>
<gene>
    <name evidence="9" type="ORF">IQK56_08325</name>
</gene>